<reference evidence="1 2" key="1">
    <citation type="submission" date="2018-03" db="EMBL/GenBank/DDBJ databases">
        <title>Brevisbacillus phylogenomics.</title>
        <authorList>
            <person name="Dunlap C."/>
        </authorList>
    </citation>
    <scope>NUCLEOTIDE SEQUENCE [LARGE SCALE GENOMIC DNA]</scope>
    <source>
        <strain evidence="1 2">NRRL NRS-1210</strain>
    </source>
</reference>
<organism evidence="1 2">
    <name type="scientific">Brevibacillus fortis</name>
    <dbReference type="NCBI Taxonomy" id="2126352"/>
    <lineage>
        <taxon>Bacteria</taxon>
        <taxon>Bacillati</taxon>
        <taxon>Bacillota</taxon>
        <taxon>Bacilli</taxon>
        <taxon>Bacillales</taxon>
        <taxon>Paenibacillaceae</taxon>
        <taxon>Brevibacillus</taxon>
    </lineage>
</organism>
<dbReference type="Pfam" id="PF14005">
    <property type="entry name" value="YpjP"/>
    <property type="match status" value="1"/>
</dbReference>
<name>A0A2P7VDJ9_9BACL</name>
<accession>A0A2P7VDJ9</accession>
<dbReference type="Proteomes" id="UP000240419">
    <property type="component" value="Unassembled WGS sequence"/>
</dbReference>
<protein>
    <submittedName>
        <fullName evidence="1">Uncharacterized protein</fullName>
    </submittedName>
</protein>
<sequence>MHIQLLAKILINLRRDIMKALLLKLRHTTAIVLAFVLLFNTVLLSTASANTQINKIPKIDSEVLKQILNSKYLEDAGVELNLSEEALRYSTEFVFTHLEYIIFALQEDQEYRELFMNQSTINDDLKEELESVLEIKNEDKKSEKLYSLVDQIKEDIEEEFNANELSPTILPSITSVVLRYGSENIIEPRSETIQYSSRDKVEALALPLLWPVVALALKGFVKSKFGKKIMREIWDEFEDRVWDEISNAAEAVYDEHKGKIDYSGPENSNGRIKQGEEVFTLYDDRGRDIFRFDIRKRELRGKTHLDFHYHKKTDSDPDMEDHYEIYTITRNGTLPKWGTD</sequence>
<dbReference type="EMBL" id="PXZM01000012">
    <property type="protein sequence ID" value="PSJ97287.1"/>
    <property type="molecule type" value="Genomic_DNA"/>
</dbReference>
<gene>
    <name evidence="1" type="ORF">C7R93_09195</name>
</gene>
<keyword evidence="2" id="KW-1185">Reference proteome</keyword>
<proteinExistence type="predicted"/>
<evidence type="ECO:0000313" key="2">
    <source>
        <dbReference type="Proteomes" id="UP000240419"/>
    </source>
</evidence>
<comment type="caution">
    <text evidence="1">The sequence shown here is derived from an EMBL/GenBank/DDBJ whole genome shotgun (WGS) entry which is preliminary data.</text>
</comment>
<evidence type="ECO:0000313" key="1">
    <source>
        <dbReference type="EMBL" id="PSJ97287.1"/>
    </source>
</evidence>
<dbReference type="AlphaFoldDB" id="A0A2P7VDJ9"/>
<dbReference type="InterPro" id="IPR025616">
    <property type="entry name" value="YpjP"/>
</dbReference>